<comment type="caution">
    <text evidence="2">The sequence shown here is derived from an EMBL/GenBank/DDBJ whole genome shotgun (WGS) entry which is preliminary data.</text>
</comment>
<keyword evidence="3" id="KW-1185">Reference proteome</keyword>
<proteinExistence type="predicted"/>
<dbReference type="AlphaFoldDB" id="A0AAJ0F4M8"/>
<accession>A0AAJ0F4M8</accession>
<dbReference type="EMBL" id="MU839837">
    <property type="protein sequence ID" value="KAK1753567.1"/>
    <property type="molecule type" value="Genomic_DNA"/>
</dbReference>
<feature type="chain" id="PRO_5042572164" evidence="1">
    <location>
        <begin position="20"/>
        <end position="208"/>
    </location>
</feature>
<keyword evidence="1" id="KW-0732">Signal</keyword>
<name>A0AAJ0F4M8_9PEZI</name>
<evidence type="ECO:0000313" key="3">
    <source>
        <dbReference type="Proteomes" id="UP001239445"/>
    </source>
</evidence>
<sequence length="208" mass="22692">MHFLILAASLLLSASGGHASSVTDQFVGKGRVLVLNSDNLEKAKPSDKVGCLNAKGDVVTLDQCAVFTRNETWPHELYSSAGTCTFRDTTTVQNLASVYGKGSYAFSCSDVGDSVLKSAMWAGEPYYTVDGFNFPFVCTGNLNCYYEIERVPTSDKDSLPVWEYFWGSQQMSVTPGHLQVMWLWDPVKDTSGVGGPKGSQRRSVAFRG</sequence>
<organism evidence="2 3">
    <name type="scientific">Echria macrotheca</name>
    <dbReference type="NCBI Taxonomy" id="438768"/>
    <lineage>
        <taxon>Eukaryota</taxon>
        <taxon>Fungi</taxon>
        <taxon>Dikarya</taxon>
        <taxon>Ascomycota</taxon>
        <taxon>Pezizomycotina</taxon>
        <taxon>Sordariomycetes</taxon>
        <taxon>Sordariomycetidae</taxon>
        <taxon>Sordariales</taxon>
        <taxon>Schizotheciaceae</taxon>
        <taxon>Echria</taxon>
    </lineage>
</organism>
<feature type="signal peptide" evidence="1">
    <location>
        <begin position="1"/>
        <end position="19"/>
    </location>
</feature>
<evidence type="ECO:0000256" key="1">
    <source>
        <dbReference type="SAM" id="SignalP"/>
    </source>
</evidence>
<reference evidence="2" key="1">
    <citation type="submission" date="2023-06" db="EMBL/GenBank/DDBJ databases">
        <title>Genome-scale phylogeny and comparative genomics of the fungal order Sordariales.</title>
        <authorList>
            <consortium name="Lawrence Berkeley National Laboratory"/>
            <person name="Hensen N."/>
            <person name="Bonometti L."/>
            <person name="Westerberg I."/>
            <person name="Brannstrom I.O."/>
            <person name="Guillou S."/>
            <person name="Cros-Aarteil S."/>
            <person name="Calhoun S."/>
            <person name="Haridas S."/>
            <person name="Kuo A."/>
            <person name="Mondo S."/>
            <person name="Pangilinan J."/>
            <person name="Riley R."/>
            <person name="Labutti K."/>
            <person name="Andreopoulos B."/>
            <person name="Lipzen A."/>
            <person name="Chen C."/>
            <person name="Yanf M."/>
            <person name="Daum C."/>
            <person name="Ng V."/>
            <person name="Clum A."/>
            <person name="Steindorff A."/>
            <person name="Ohm R."/>
            <person name="Martin F."/>
            <person name="Silar P."/>
            <person name="Natvig D."/>
            <person name="Lalanne C."/>
            <person name="Gautier V."/>
            <person name="Ament-Velasquez S.L."/>
            <person name="Kruys A."/>
            <person name="Hutchinson M.I."/>
            <person name="Powell A.J."/>
            <person name="Barry K."/>
            <person name="Miller A.N."/>
            <person name="Grigoriev I.V."/>
            <person name="Debuchy R."/>
            <person name="Gladieux P."/>
            <person name="Thoren M.H."/>
            <person name="Johannesson H."/>
        </authorList>
    </citation>
    <scope>NUCLEOTIDE SEQUENCE</scope>
    <source>
        <strain evidence="2">PSN4</strain>
    </source>
</reference>
<evidence type="ECO:0000313" key="2">
    <source>
        <dbReference type="EMBL" id="KAK1753567.1"/>
    </source>
</evidence>
<dbReference type="Proteomes" id="UP001239445">
    <property type="component" value="Unassembled WGS sequence"/>
</dbReference>
<gene>
    <name evidence="2" type="ORF">QBC47DRAFT_403909</name>
</gene>
<protein>
    <submittedName>
        <fullName evidence="2">Uncharacterized protein</fullName>
    </submittedName>
</protein>